<evidence type="ECO:0000313" key="4">
    <source>
        <dbReference type="EMBL" id="GAA0716191.1"/>
    </source>
</evidence>
<evidence type="ECO:0000313" key="5">
    <source>
        <dbReference type="Proteomes" id="UP001501758"/>
    </source>
</evidence>
<dbReference type="NCBIfam" id="TIGR04183">
    <property type="entry name" value="Por_Secre_tail"/>
    <property type="match status" value="1"/>
</dbReference>
<sequence>MVINVVLLLSINSLKAQVLWYGDPDKSVNSSFRRFDSGNAGDDCSNQSNNNSSASTVNDSEYGKVWRIQKPTGQKRGEFARTTGTINNYEPEEGDFVYYGWRWKIESTPNITSGVAVWQWKTDAGDQNNTQNYPLNMGYGNGTLTFSAWGPCFPSWNSCSGSISKRKTTLWSKPIPENTWVSFVVGIKMSRNDDIGYVELWYNGQKQTLSNSDFQDYQVDISSDGKRAFHKTFDGKVVYPKWGSYNSNACNFNTTTYYDEMRIATTLESAMPSGSDSGENQLPVVSFSTPTSPIITVDEGHNLIVNVNASDPDGTIENVKLYMDNVEIREEVNPPYEWGHRDDLDEQLKNLAAGTYQIKAVAIDNRGGTSETTFELVVEENVLSTPDFSIEKPMTLYPIPVVDLLTIEIPKAEISNVIIYDLQGKELFQSVLDKESKEKFSLDFSKFSKGVYFLRAQHEGKNIQTIKVLKK</sequence>
<keyword evidence="5" id="KW-1185">Reference proteome</keyword>
<protein>
    <recommendedName>
        <fullName evidence="3">Secretion system C-terminal sorting domain-containing protein</fullName>
    </recommendedName>
</protein>
<evidence type="ECO:0000259" key="3">
    <source>
        <dbReference type="Pfam" id="PF18962"/>
    </source>
</evidence>
<dbReference type="InterPro" id="IPR026444">
    <property type="entry name" value="Secre_tail"/>
</dbReference>
<dbReference type="EMBL" id="BAAAGE010000001">
    <property type="protein sequence ID" value="GAA0716191.1"/>
    <property type="molecule type" value="Genomic_DNA"/>
</dbReference>
<dbReference type="Gene3D" id="2.60.40.10">
    <property type="entry name" value="Immunoglobulins"/>
    <property type="match status" value="1"/>
</dbReference>
<keyword evidence="1" id="KW-0732">Signal</keyword>
<organism evidence="4 5">
    <name type="scientific">Aquimarina litoralis</name>
    <dbReference type="NCBI Taxonomy" id="584605"/>
    <lineage>
        <taxon>Bacteria</taxon>
        <taxon>Pseudomonadati</taxon>
        <taxon>Bacteroidota</taxon>
        <taxon>Flavobacteriia</taxon>
        <taxon>Flavobacteriales</taxon>
        <taxon>Flavobacteriaceae</taxon>
        <taxon>Aquimarina</taxon>
    </lineage>
</organism>
<reference evidence="5" key="1">
    <citation type="journal article" date="2019" name="Int. J. Syst. Evol. Microbiol.">
        <title>The Global Catalogue of Microorganisms (GCM) 10K type strain sequencing project: providing services to taxonomists for standard genome sequencing and annotation.</title>
        <authorList>
            <consortium name="The Broad Institute Genomics Platform"/>
            <consortium name="The Broad Institute Genome Sequencing Center for Infectious Disease"/>
            <person name="Wu L."/>
            <person name="Ma J."/>
        </authorList>
    </citation>
    <scope>NUCLEOTIDE SEQUENCE [LARGE SCALE GENOMIC DNA]</scope>
    <source>
        <strain evidence="5">JCM 15974</strain>
    </source>
</reference>
<dbReference type="Proteomes" id="UP001501758">
    <property type="component" value="Unassembled WGS sequence"/>
</dbReference>
<gene>
    <name evidence="4" type="ORF">GCM10009430_11640</name>
</gene>
<proteinExistence type="predicted"/>
<feature type="compositionally biased region" description="Low complexity" evidence="2">
    <location>
        <begin position="45"/>
        <end position="58"/>
    </location>
</feature>
<dbReference type="Pfam" id="PF18962">
    <property type="entry name" value="Por_Secre_tail"/>
    <property type="match status" value="1"/>
</dbReference>
<comment type="caution">
    <text evidence="4">The sequence shown here is derived from an EMBL/GenBank/DDBJ whole genome shotgun (WGS) entry which is preliminary data.</text>
</comment>
<feature type="region of interest" description="Disordered" evidence="2">
    <location>
        <begin position="39"/>
        <end position="58"/>
    </location>
</feature>
<feature type="domain" description="Secretion system C-terminal sorting" evidence="3">
    <location>
        <begin position="396"/>
        <end position="464"/>
    </location>
</feature>
<name>A0ABP3TQY0_9FLAO</name>
<evidence type="ECO:0000256" key="1">
    <source>
        <dbReference type="ARBA" id="ARBA00022729"/>
    </source>
</evidence>
<dbReference type="InterPro" id="IPR013783">
    <property type="entry name" value="Ig-like_fold"/>
</dbReference>
<dbReference type="Pfam" id="PF17957">
    <property type="entry name" value="Big_7"/>
    <property type="match status" value="1"/>
</dbReference>
<dbReference type="RefSeq" id="WP_343911385.1">
    <property type="nucleotide sequence ID" value="NZ_BAAAGE010000001.1"/>
</dbReference>
<dbReference type="Gene3D" id="2.60.120.200">
    <property type="match status" value="1"/>
</dbReference>
<evidence type="ECO:0000256" key="2">
    <source>
        <dbReference type="SAM" id="MobiDB-lite"/>
    </source>
</evidence>
<accession>A0ABP3TQY0</accession>